<feature type="compositionally biased region" description="Basic and acidic residues" evidence="1">
    <location>
        <begin position="65"/>
        <end position="74"/>
    </location>
</feature>
<proteinExistence type="predicted"/>
<evidence type="ECO:0000256" key="1">
    <source>
        <dbReference type="SAM" id="MobiDB-lite"/>
    </source>
</evidence>
<dbReference type="EMBL" id="JADCNM010000012">
    <property type="protein sequence ID" value="KAG0458697.1"/>
    <property type="molecule type" value="Genomic_DNA"/>
</dbReference>
<gene>
    <name evidence="3" type="ORF">HPP92_021825</name>
    <name evidence="2" type="ORF">HPP92_022148</name>
</gene>
<evidence type="ECO:0000313" key="4">
    <source>
        <dbReference type="Proteomes" id="UP000636800"/>
    </source>
</evidence>
<dbReference type="Proteomes" id="UP000636800">
    <property type="component" value="Chromosome 12"/>
</dbReference>
<evidence type="ECO:0000313" key="5">
    <source>
        <dbReference type="Proteomes" id="UP000639772"/>
    </source>
</evidence>
<evidence type="ECO:0000313" key="3">
    <source>
        <dbReference type="EMBL" id="KAG0458697.1"/>
    </source>
</evidence>
<name>A0A835PZD5_VANPL</name>
<protein>
    <submittedName>
        <fullName evidence="3">Uncharacterized protein</fullName>
    </submittedName>
</protein>
<dbReference type="Proteomes" id="UP000639772">
    <property type="component" value="Chromosome 12"/>
</dbReference>
<organism evidence="3 5">
    <name type="scientific">Vanilla planifolia</name>
    <name type="common">Vanilla</name>
    <dbReference type="NCBI Taxonomy" id="51239"/>
    <lineage>
        <taxon>Eukaryota</taxon>
        <taxon>Viridiplantae</taxon>
        <taxon>Streptophyta</taxon>
        <taxon>Embryophyta</taxon>
        <taxon>Tracheophyta</taxon>
        <taxon>Spermatophyta</taxon>
        <taxon>Magnoliopsida</taxon>
        <taxon>Liliopsida</taxon>
        <taxon>Asparagales</taxon>
        <taxon>Orchidaceae</taxon>
        <taxon>Vanilloideae</taxon>
        <taxon>Vanilleae</taxon>
        <taxon>Vanilla</taxon>
    </lineage>
</organism>
<reference evidence="4 5" key="1">
    <citation type="journal article" date="2020" name="Nat. Food">
        <title>A phased Vanilla planifolia genome enables genetic improvement of flavour and production.</title>
        <authorList>
            <person name="Hasing T."/>
            <person name="Tang H."/>
            <person name="Brym M."/>
            <person name="Khazi F."/>
            <person name="Huang T."/>
            <person name="Chambers A.H."/>
        </authorList>
    </citation>
    <scope>NUCLEOTIDE SEQUENCE [LARGE SCALE GENOMIC DNA]</scope>
    <source>
        <tissue evidence="3">Leaf</tissue>
    </source>
</reference>
<accession>A0A835PZD5</accession>
<evidence type="ECO:0000313" key="2">
    <source>
        <dbReference type="EMBL" id="KAG0456991.1"/>
    </source>
</evidence>
<keyword evidence="4" id="KW-1185">Reference proteome</keyword>
<feature type="region of interest" description="Disordered" evidence="1">
    <location>
        <begin position="47"/>
        <end position="89"/>
    </location>
</feature>
<dbReference type="AlphaFoldDB" id="A0A835PZD5"/>
<dbReference type="EMBL" id="JADCNL010000012">
    <property type="protein sequence ID" value="KAG0456991.1"/>
    <property type="molecule type" value="Genomic_DNA"/>
</dbReference>
<comment type="caution">
    <text evidence="3">The sequence shown here is derived from an EMBL/GenBank/DDBJ whole genome shotgun (WGS) entry which is preliminary data.</text>
</comment>
<sequence>MANSHRACGHRVKKTGKEWGWASANSWNCFHRQSEVEEVARSLANSDYGHHRRGGGGFDQPLVRGRKEKEEVIRKERRQPLLSPSRETAVFKTREKSTKCLHACGA</sequence>